<reference evidence="17" key="1">
    <citation type="submission" date="2014-06" db="EMBL/GenBank/DDBJ databases">
        <authorList>
            <person name="Winans N.J."/>
            <person name="Newell P.D."/>
            <person name="Douglas A.E."/>
        </authorList>
    </citation>
    <scope>NUCLEOTIDE SEQUENCE [LARGE SCALE GENOMIC DNA]</scope>
    <source>
        <strain evidence="17">DmL_052</strain>
    </source>
</reference>
<feature type="binding site" evidence="9 12">
    <location>
        <begin position="155"/>
        <end position="156"/>
    </location>
    <ligand>
        <name>substrate</name>
    </ligand>
</feature>
<feature type="binding site" evidence="9 13">
    <location>
        <position position="459"/>
    </location>
    <ligand>
        <name>Mn(2+)</name>
        <dbReference type="ChEBI" id="CHEBI:29035"/>
        <label>1</label>
    </ligand>
</feature>
<feature type="binding site" evidence="9 12">
    <location>
        <position position="332"/>
    </location>
    <ligand>
        <name>substrate</name>
    </ligand>
</feature>
<keyword evidence="17" id="KW-1185">Reference proteome</keyword>
<dbReference type="NCBIfam" id="TIGR01307">
    <property type="entry name" value="pgm_bpd_ind"/>
    <property type="match status" value="1"/>
</dbReference>
<evidence type="ECO:0000256" key="5">
    <source>
        <dbReference type="ARBA" id="ARBA00022723"/>
    </source>
</evidence>
<dbReference type="Gene3D" id="3.40.720.10">
    <property type="entry name" value="Alkaline Phosphatase, subunit A"/>
    <property type="match status" value="1"/>
</dbReference>
<dbReference type="GO" id="GO:0030145">
    <property type="term" value="F:manganese ion binding"/>
    <property type="evidence" value="ECO:0007669"/>
    <property type="project" value="UniProtKB-UniRule"/>
</dbReference>
<gene>
    <name evidence="9" type="primary">gpmI</name>
    <name evidence="16" type="ORF">HK18_09855</name>
</gene>
<feature type="domain" description="Metalloenzyme" evidence="14">
    <location>
        <begin position="8"/>
        <end position="495"/>
    </location>
</feature>
<keyword evidence="7 9" id="KW-0464">Manganese</keyword>
<dbReference type="HAMAP" id="MF_01038">
    <property type="entry name" value="GpmI"/>
    <property type="match status" value="1"/>
</dbReference>
<protein>
    <recommendedName>
        <fullName evidence="9 10">2,3-bisphosphoglycerate-independent phosphoglycerate mutase</fullName>
        <shortName evidence="9">BPG-independent PGAM</shortName>
        <shortName evidence="9">Phosphoglyceromutase</shortName>
        <shortName evidence="9">iPGM</shortName>
        <ecNumber evidence="9 10">5.4.2.12</ecNumber>
    </recommendedName>
</protein>
<evidence type="ECO:0000259" key="15">
    <source>
        <dbReference type="Pfam" id="PF06415"/>
    </source>
</evidence>
<dbReference type="GO" id="GO:0006007">
    <property type="term" value="P:glucose catabolic process"/>
    <property type="evidence" value="ECO:0007669"/>
    <property type="project" value="InterPro"/>
</dbReference>
<evidence type="ECO:0000256" key="13">
    <source>
        <dbReference type="PIRSR" id="PIRSR001492-3"/>
    </source>
</evidence>
<dbReference type="Pfam" id="PF06415">
    <property type="entry name" value="iPGM_N"/>
    <property type="match status" value="1"/>
</dbReference>
<feature type="binding site" evidence="9 13">
    <location>
        <position position="440"/>
    </location>
    <ligand>
        <name>Mn(2+)</name>
        <dbReference type="ChEBI" id="CHEBI:29035"/>
        <label>2</label>
    </ligand>
</feature>
<dbReference type="InterPro" id="IPR017850">
    <property type="entry name" value="Alkaline_phosphatase_core_sf"/>
</dbReference>
<evidence type="ECO:0000256" key="11">
    <source>
        <dbReference type="PIRSR" id="PIRSR001492-1"/>
    </source>
</evidence>
<comment type="cofactor">
    <cofactor evidence="9">
        <name>Mn(2+)</name>
        <dbReference type="ChEBI" id="CHEBI:29035"/>
    </cofactor>
    <text evidence="9">Binds 2 manganese ions per subunit.</text>
</comment>
<feature type="binding site" evidence="9 13">
    <location>
        <position position="65"/>
    </location>
    <ligand>
        <name>Mn(2+)</name>
        <dbReference type="ChEBI" id="CHEBI:29035"/>
        <label>2</label>
    </ligand>
</feature>
<comment type="pathway">
    <text evidence="3 9">Carbohydrate degradation; glycolysis; pyruvate from D-glyceraldehyde 3-phosphate: step 3/5.</text>
</comment>
<evidence type="ECO:0000256" key="4">
    <source>
        <dbReference type="ARBA" id="ARBA00008819"/>
    </source>
</evidence>
<dbReference type="UniPathway" id="UPA00109">
    <property type="reaction ID" value="UER00186"/>
</dbReference>
<dbReference type="RefSeq" id="WP_086632381.1">
    <property type="nucleotide sequence ID" value="NZ_JOPB01000007.1"/>
</dbReference>
<dbReference type="SUPFAM" id="SSF53649">
    <property type="entry name" value="Alkaline phosphatase-like"/>
    <property type="match status" value="1"/>
</dbReference>
<comment type="similarity">
    <text evidence="4 9">Belongs to the BPG-independent phosphoglycerate mutase family.</text>
</comment>
<evidence type="ECO:0000256" key="3">
    <source>
        <dbReference type="ARBA" id="ARBA00004798"/>
    </source>
</evidence>
<dbReference type="CDD" id="cd16010">
    <property type="entry name" value="iPGM"/>
    <property type="match status" value="1"/>
</dbReference>
<dbReference type="EC" id="5.4.2.12" evidence="9 10"/>
<dbReference type="Pfam" id="PF01676">
    <property type="entry name" value="Metalloenzyme"/>
    <property type="match status" value="1"/>
</dbReference>
<proteinExistence type="inferred from homology"/>
<evidence type="ECO:0000256" key="10">
    <source>
        <dbReference type="NCBIfam" id="TIGR01307"/>
    </source>
</evidence>
<dbReference type="FunFam" id="3.40.1450.10:FF:000002">
    <property type="entry name" value="2,3-bisphosphoglycerate-independent phosphoglycerate mutase"/>
    <property type="match status" value="1"/>
</dbReference>
<feature type="binding site" evidence="9 13">
    <location>
        <position position="441"/>
    </location>
    <ligand>
        <name>Mn(2+)</name>
        <dbReference type="ChEBI" id="CHEBI:29035"/>
        <label>2</label>
    </ligand>
</feature>
<evidence type="ECO:0000313" key="16">
    <source>
        <dbReference type="EMBL" id="OUI78329.1"/>
    </source>
</evidence>
<evidence type="ECO:0000256" key="6">
    <source>
        <dbReference type="ARBA" id="ARBA00023152"/>
    </source>
</evidence>
<feature type="binding site" evidence="9 13">
    <location>
        <position position="403"/>
    </location>
    <ligand>
        <name>Mn(2+)</name>
        <dbReference type="ChEBI" id="CHEBI:29035"/>
        <label>1</label>
    </ligand>
</feature>
<feature type="binding site" evidence="9 13">
    <location>
        <position position="15"/>
    </location>
    <ligand>
        <name>Mn(2+)</name>
        <dbReference type="ChEBI" id="CHEBI:29035"/>
        <label>2</label>
    </ligand>
</feature>
<dbReference type="InterPro" id="IPR011258">
    <property type="entry name" value="BPG-indep_PGM_N"/>
</dbReference>
<feature type="domain" description="BPG-independent PGAM N-terminal" evidence="15">
    <location>
        <begin position="85"/>
        <end position="293"/>
    </location>
</feature>
<dbReference type="PANTHER" id="PTHR31637:SF0">
    <property type="entry name" value="2,3-BISPHOSPHOGLYCERATE-INDEPENDENT PHOSPHOGLYCERATE MUTASE"/>
    <property type="match status" value="1"/>
</dbReference>
<comment type="caution">
    <text evidence="16">The sequence shown here is derived from an EMBL/GenBank/DDBJ whole genome shotgun (WGS) entry which is preliminary data.</text>
</comment>
<name>A0A251ZUI4_9PROT</name>
<feature type="binding site" evidence="9 12">
    <location>
        <position position="191"/>
    </location>
    <ligand>
        <name>substrate</name>
    </ligand>
</feature>
<evidence type="ECO:0000256" key="1">
    <source>
        <dbReference type="ARBA" id="ARBA00000370"/>
    </source>
</evidence>
<keyword evidence="8 9" id="KW-0413">Isomerase</keyword>
<comment type="function">
    <text evidence="2 9">Catalyzes the interconversion of 2-phosphoglycerate and 3-phosphoglycerate.</text>
</comment>
<dbReference type="GO" id="GO:0005829">
    <property type="term" value="C:cytosol"/>
    <property type="evidence" value="ECO:0007669"/>
    <property type="project" value="TreeGrafter"/>
</dbReference>
<comment type="subunit">
    <text evidence="9">Monomer.</text>
</comment>
<organism evidence="16 17">
    <name type="scientific">Commensalibacter intestini</name>
    <dbReference type="NCBI Taxonomy" id="479936"/>
    <lineage>
        <taxon>Bacteria</taxon>
        <taxon>Pseudomonadati</taxon>
        <taxon>Pseudomonadota</taxon>
        <taxon>Alphaproteobacteria</taxon>
        <taxon>Acetobacterales</taxon>
        <taxon>Acetobacteraceae</taxon>
    </lineage>
</organism>
<dbReference type="Gene3D" id="3.40.1450.10">
    <property type="entry name" value="BPG-independent phosphoglycerate mutase, domain B"/>
    <property type="match status" value="1"/>
</dbReference>
<evidence type="ECO:0000256" key="7">
    <source>
        <dbReference type="ARBA" id="ARBA00023211"/>
    </source>
</evidence>
<evidence type="ECO:0000259" key="14">
    <source>
        <dbReference type="Pfam" id="PF01676"/>
    </source>
</evidence>
<feature type="binding site" evidence="9 12">
    <location>
        <position position="126"/>
    </location>
    <ligand>
        <name>substrate</name>
    </ligand>
</feature>
<dbReference type="InterPro" id="IPR036646">
    <property type="entry name" value="PGAM_B_sf"/>
</dbReference>
<comment type="catalytic activity">
    <reaction evidence="1 9">
        <text>(2R)-2-phosphoglycerate = (2R)-3-phosphoglycerate</text>
        <dbReference type="Rhea" id="RHEA:15901"/>
        <dbReference type="ChEBI" id="CHEBI:58272"/>
        <dbReference type="ChEBI" id="CHEBI:58289"/>
        <dbReference type="EC" id="5.4.2.12"/>
    </reaction>
</comment>
<dbReference type="PIRSF" id="PIRSF001492">
    <property type="entry name" value="IPGAM"/>
    <property type="match status" value="1"/>
</dbReference>
<dbReference type="InterPro" id="IPR006124">
    <property type="entry name" value="Metalloenzyme"/>
</dbReference>
<feature type="binding site" evidence="9 12">
    <location>
        <position position="185"/>
    </location>
    <ligand>
        <name>substrate</name>
    </ligand>
</feature>
<dbReference type="GO" id="GO:0006096">
    <property type="term" value="P:glycolytic process"/>
    <property type="evidence" value="ECO:0007669"/>
    <property type="project" value="UniProtKB-UniRule"/>
</dbReference>
<feature type="binding site" evidence="9 12">
    <location>
        <begin position="256"/>
        <end position="259"/>
    </location>
    <ligand>
        <name>substrate</name>
    </ligand>
</feature>
<evidence type="ECO:0000256" key="2">
    <source>
        <dbReference type="ARBA" id="ARBA00002315"/>
    </source>
</evidence>
<evidence type="ECO:0000256" key="12">
    <source>
        <dbReference type="PIRSR" id="PIRSR001492-2"/>
    </source>
</evidence>
<dbReference type="EMBL" id="JOPB01000007">
    <property type="protein sequence ID" value="OUI78329.1"/>
    <property type="molecule type" value="Genomic_DNA"/>
</dbReference>
<dbReference type="PANTHER" id="PTHR31637">
    <property type="entry name" value="2,3-BISPHOSPHOGLYCERATE-INDEPENDENT PHOSPHOGLYCERATE MUTASE"/>
    <property type="match status" value="1"/>
</dbReference>
<dbReference type="SUPFAM" id="SSF64158">
    <property type="entry name" value="2,3-Bisphosphoglycerate-independent phosphoglycerate mutase, substrate-binding domain"/>
    <property type="match status" value="1"/>
</dbReference>
<sequence>MTQQKYRPVMLTILDGFGYNPEHKNNAVANANTPNLDRLLKDCPHALLDASGEDVGLPDGQMGNSEVGHMNIGAGRIIMQELPKIGKAVKDGSIIKNPLMVKFIETLKSNGGTCHLLGLFSPGGVHAHQEHAVGLAKLLHQAGVKVALHVFTDGRDTPPESAKGFVEEALKELPKEVKIATVSGRYYAMDRDKRWDRVQKAYDALISAKGPHSADALSVITGAYKEKITDEFVLPTVVGDYQGMKDGDAILSFNFRADRIRQLMDAFLFPDFDGFERSKIVKFSDVVGMTQYSDVLTKYMGVLFPPESFENVLGEVVSKAGLKQLRSAETEKYPHVTYFLNGGREEPFPGEDRILVNSPKVATYDLQPAMSAPELTSKIVEAINSKKYDLIVVNFANPDMVGHTGILKAAIEAVEAVDKALGEVVNAIKQQNGALIITADHGNCEIMVDPVTGEPHTQHTLDKVPVILEGVSGVQLRDGRLADLAPTLLHLMNLPQPKEMTGKTLIKE</sequence>
<evidence type="ECO:0000313" key="17">
    <source>
        <dbReference type="Proteomes" id="UP000194946"/>
    </source>
</evidence>
<feature type="active site" description="Phosphoserine intermediate" evidence="9 11">
    <location>
        <position position="65"/>
    </location>
</feature>
<dbReference type="GO" id="GO:0004619">
    <property type="term" value="F:phosphoglycerate mutase activity"/>
    <property type="evidence" value="ECO:0007669"/>
    <property type="project" value="UniProtKB-UniRule"/>
</dbReference>
<feature type="binding site" evidence="9 13">
    <location>
        <position position="399"/>
    </location>
    <ligand>
        <name>Mn(2+)</name>
        <dbReference type="ChEBI" id="CHEBI:29035"/>
        <label>1</label>
    </ligand>
</feature>
<accession>A0A251ZUI4</accession>
<evidence type="ECO:0000256" key="8">
    <source>
        <dbReference type="ARBA" id="ARBA00023235"/>
    </source>
</evidence>
<keyword evidence="6 9" id="KW-0324">Glycolysis</keyword>
<evidence type="ECO:0000256" key="9">
    <source>
        <dbReference type="HAMAP-Rule" id="MF_01038"/>
    </source>
</evidence>
<keyword evidence="5 9" id="KW-0479">Metal-binding</keyword>
<dbReference type="AlphaFoldDB" id="A0A251ZUI4"/>
<dbReference type="Proteomes" id="UP000194946">
    <property type="component" value="Unassembled WGS sequence"/>
</dbReference>
<dbReference type="InterPro" id="IPR005995">
    <property type="entry name" value="Pgm_bpd_ind"/>
</dbReference>